<sequence length="271" mass="31740">MKFDIIVRKQKLYRPDEDQVIEELAGIMSDEAIGKRLGRSEQGIKRRRERLHITIGASLGYLSAHQLANYLHVDENVVLRWIKGHDLPCQKQKYGKKHYTRYLISPEKFWEWANNNQSRIRFARIEQGTILPEPEWFKEMQSKEPLSKRAGFPWNDEEDAVLIKHFKRKTYKEIGAMLDRPESGVEKRVAVLRGLGKLKTHRAKKPNGKSEMEQYASNQPKKEEEMLLLYFEQGLTNKEIGQKLYLTESGVEKRIAKLRKLAILPLTRGKQ</sequence>
<comment type="caution">
    <text evidence="3">The sequence shown here is derived from an EMBL/GenBank/DDBJ whole genome shotgun (WGS) entry which is preliminary data.</text>
</comment>
<dbReference type="InterPro" id="IPR013324">
    <property type="entry name" value="RNA_pol_sigma_r3/r4-like"/>
</dbReference>
<dbReference type="EMBL" id="VNJI01000052">
    <property type="protein sequence ID" value="TVY06549.1"/>
    <property type="molecule type" value="Genomic_DNA"/>
</dbReference>
<dbReference type="Gene3D" id="1.20.140.160">
    <property type="match status" value="1"/>
</dbReference>
<proteinExistence type="predicted"/>
<name>A0A559K338_9BACL</name>
<evidence type="ECO:0000259" key="2">
    <source>
        <dbReference type="Pfam" id="PF12728"/>
    </source>
</evidence>
<feature type="domain" description="Helix-turn-helix" evidence="2">
    <location>
        <begin position="61"/>
        <end position="116"/>
    </location>
</feature>
<organism evidence="3 4">
    <name type="scientific">Paenibacillus cremeus</name>
    <dbReference type="NCBI Taxonomy" id="2163881"/>
    <lineage>
        <taxon>Bacteria</taxon>
        <taxon>Bacillati</taxon>
        <taxon>Bacillota</taxon>
        <taxon>Bacilli</taxon>
        <taxon>Bacillales</taxon>
        <taxon>Paenibacillaceae</taxon>
        <taxon>Paenibacillus</taxon>
    </lineage>
</organism>
<dbReference type="InterPro" id="IPR041657">
    <property type="entry name" value="HTH_17"/>
</dbReference>
<dbReference type="Pfam" id="PF12728">
    <property type="entry name" value="HTH_17"/>
    <property type="match status" value="1"/>
</dbReference>
<dbReference type="RefSeq" id="WP_144853624.1">
    <property type="nucleotide sequence ID" value="NZ_VNJI01000052.1"/>
</dbReference>
<evidence type="ECO:0000256" key="1">
    <source>
        <dbReference type="SAM" id="MobiDB-lite"/>
    </source>
</evidence>
<accession>A0A559K338</accession>
<reference evidence="3 4" key="1">
    <citation type="submission" date="2019-07" db="EMBL/GenBank/DDBJ databases">
        <authorList>
            <person name="Kim J."/>
        </authorList>
    </citation>
    <scope>NUCLEOTIDE SEQUENCE [LARGE SCALE GENOMIC DNA]</scope>
    <source>
        <strain evidence="3 4">JC52</strain>
    </source>
</reference>
<evidence type="ECO:0000313" key="3">
    <source>
        <dbReference type="EMBL" id="TVY06549.1"/>
    </source>
</evidence>
<gene>
    <name evidence="3" type="ORF">FPZ49_28545</name>
</gene>
<protein>
    <submittedName>
        <fullName evidence="3">Response regulator transcription factor</fullName>
    </submittedName>
</protein>
<dbReference type="Proteomes" id="UP000317036">
    <property type="component" value="Unassembled WGS sequence"/>
</dbReference>
<dbReference type="SUPFAM" id="SSF88659">
    <property type="entry name" value="Sigma3 and sigma4 domains of RNA polymerase sigma factors"/>
    <property type="match status" value="1"/>
</dbReference>
<dbReference type="AlphaFoldDB" id="A0A559K338"/>
<evidence type="ECO:0000313" key="4">
    <source>
        <dbReference type="Proteomes" id="UP000317036"/>
    </source>
</evidence>
<keyword evidence="4" id="KW-1185">Reference proteome</keyword>
<dbReference type="OrthoDB" id="3472490at2"/>
<feature type="region of interest" description="Disordered" evidence="1">
    <location>
        <begin position="200"/>
        <end position="219"/>
    </location>
</feature>